<reference evidence="1 2" key="1">
    <citation type="journal article" date="2023" name="Life. Sci Alliance">
        <title>Evolutionary insights into 3D genome organization and epigenetic landscape of Vigna mungo.</title>
        <authorList>
            <person name="Junaid A."/>
            <person name="Singh B."/>
            <person name="Bhatia S."/>
        </authorList>
    </citation>
    <scope>NUCLEOTIDE SEQUENCE [LARGE SCALE GENOMIC DNA]</scope>
    <source>
        <strain evidence="1">Urdbean</strain>
    </source>
</reference>
<accession>A0AAQ3S545</accession>
<dbReference type="Proteomes" id="UP001374535">
    <property type="component" value="Chromosome 3"/>
</dbReference>
<organism evidence="1 2">
    <name type="scientific">Vigna mungo</name>
    <name type="common">Black gram</name>
    <name type="synonym">Phaseolus mungo</name>
    <dbReference type="NCBI Taxonomy" id="3915"/>
    <lineage>
        <taxon>Eukaryota</taxon>
        <taxon>Viridiplantae</taxon>
        <taxon>Streptophyta</taxon>
        <taxon>Embryophyta</taxon>
        <taxon>Tracheophyta</taxon>
        <taxon>Spermatophyta</taxon>
        <taxon>Magnoliopsida</taxon>
        <taxon>eudicotyledons</taxon>
        <taxon>Gunneridae</taxon>
        <taxon>Pentapetalae</taxon>
        <taxon>rosids</taxon>
        <taxon>fabids</taxon>
        <taxon>Fabales</taxon>
        <taxon>Fabaceae</taxon>
        <taxon>Papilionoideae</taxon>
        <taxon>50 kb inversion clade</taxon>
        <taxon>NPAAA clade</taxon>
        <taxon>indigoferoid/millettioid clade</taxon>
        <taxon>Phaseoleae</taxon>
        <taxon>Vigna</taxon>
    </lineage>
</organism>
<keyword evidence="2" id="KW-1185">Reference proteome</keyword>
<evidence type="ECO:0000313" key="1">
    <source>
        <dbReference type="EMBL" id="WVZ17717.1"/>
    </source>
</evidence>
<evidence type="ECO:0000313" key="2">
    <source>
        <dbReference type="Proteomes" id="UP001374535"/>
    </source>
</evidence>
<gene>
    <name evidence="1" type="ORF">V8G54_010699</name>
</gene>
<protein>
    <submittedName>
        <fullName evidence="1">Uncharacterized protein</fullName>
    </submittedName>
</protein>
<proteinExistence type="predicted"/>
<sequence>MKYTFSIFKGYYSSNKWVLGLRVVHRGVECLINPSFNLKKIYYPDHYHVLKTKTHCCHANMNPSPQLIMLNNISNFINSRGTLLRISGYFGKEFCTPASIVLSIHLSTSKKFIILTITMFLRQRHIVVMLI</sequence>
<dbReference type="EMBL" id="CP144698">
    <property type="protein sequence ID" value="WVZ17717.1"/>
    <property type="molecule type" value="Genomic_DNA"/>
</dbReference>
<dbReference type="AlphaFoldDB" id="A0AAQ3S545"/>
<name>A0AAQ3S545_VIGMU</name>